<evidence type="ECO:0000259" key="9">
    <source>
        <dbReference type="Pfam" id="PF01490"/>
    </source>
</evidence>
<dbReference type="AlphaFoldDB" id="W0GHW8"/>
<feature type="transmembrane region" description="Helical" evidence="8">
    <location>
        <begin position="49"/>
        <end position="70"/>
    </location>
</feature>
<feature type="transmembrane region" description="Helical" evidence="8">
    <location>
        <begin position="234"/>
        <end position="253"/>
    </location>
</feature>
<feature type="transmembrane region" description="Helical" evidence="8">
    <location>
        <begin position="273"/>
        <end position="294"/>
    </location>
</feature>
<evidence type="ECO:0000256" key="8">
    <source>
        <dbReference type="SAM" id="Phobius"/>
    </source>
</evidence>
<reference evidence="10" key="1">
    <citation type="journal article" date="2014" name="Gene">
        <title>Isolation and expression analysis of proline metabolism-related genes in Chrysanthemum lavandulifolium.</title>
        <authorList>
            <person name="Zhang M."/>
            <person name="Huang H."/>
            <person name="Dai S."/>
        </authorList>
    </citation>
    <scope>NUCLEOTIDE SEQUENCE</scope>
</reference>
<dbReference type="InterPro" id="IPR013057">
    <property type="entry name" value="AA_transpt_TM"/>
</dbReference>
<evidence type="ECO:0000256" key="7">
    <source>
        <dbReference type="SAM" id="MobiDB-lite"/>
    </source>
</evidence>
<evidence type="ECO:0000256" key="5">
    <source>
        <dbReference type="ARBA" id="ARBA00022989"/>
    </source>
</evidence>
<feature type="transmembrane region" description="Helical" evidence="8">
    <location>
        <begin position="314"/>
        <end position="338"/>
    </location>
</feature>
<dbReference type="EMBL" id="KF743139">
    <property type="protein sequence ID" value="AHF58598.1"/>
    <property type="molecule type" value="mRNA"/>
</dbReference>
<protein>
    <submittedName>
        <fullName evidence="10">Proline transporter 1</fullName>
    </submittedName>
</protein>
<feature type="transmembrane region" description="Helical" evidence="8">
    <location>
        <begin position="421"/>
        <end position="443"/>
    </location>
</feature>
<keyword evidence="3 8" id="KW-0812">Transmembrane</keyword>
<evidence type="ECO:0000256" key="1">
    <source>
        <dbReference type="ARBA" id="ARBA00004370"/>
    </source>
</evidence>
<feature type="transmembrane region" description="Helical" evidence="8">
    <location>
        <begin position="134"/>
        <end position="157"/>
    </location>
</feature>
<evidence type="ECO:0000313" key="10">
    <source>
        <dbReference type="EMBL" id="AHF58598.1"/>
    </source>
</evidence>
<proteinExistence type="evidence at transcript level"/>
<comment type="subcellular location">
    <subcellularLocation>
        <location evidence="1">Membrane</location>
    </subcellularLocation>
</comment>
<feature type="compositionally biased region" description="Polar residues" evidence="7">
    <location>
        <begin position="1"/>
        <end position="11"/>
    </location>
</feature>
<organism evidence="10">
    <name type="scientific">Chrysanthemum lavandulifolium</name>
    <name type="common">Daisy</name>
    <name type="synonym">Dendranthema lavandulifolium</name>
    <dbReference type="NCBI Taxonomy" id="146996"/>
    <lineage>
        <taxon>Eukaryota</taxon>
        <taxon>Viridiplantae</taxon>
        <taxon>Streptophyta</taxon>
        <taxon>Embryophyta</taxon>
        <taxon>Tracheophyta</taxon>
        <taxon>Spermatophyta</taxon>
        <taxon>Magnoliopsida</taxon>
        <taxon>eudicotyledons</taxon>
        <taxon>Gunneridae</taxon>
        <taxon>Pentapetalae</taxon>
        <taxon>asterids</taxon>
        <taxon>campanulids</taxon>
        <taxon>Asterales</taxon>
        <taxon>Asteraceae</taxon>
        <taxon>Asteroideae</taxon>
        <taxon>Anthemideae</taxon>
        <taxon>Artemisiinae</taxon>
        <taxon>Chrysanthemum</taxon>
    </lineage>
</organism>
<dbReference type="PANTHER" id="PTHR48017">
    <property type="entry name" value="OS05G0424000 PROTEIN-RELATED"/>
    <property type="match status" value="1"/>
</dbReference>
<feature type="transmembrane region" description="Helical" evidence="8">
    <location>
        <begin position="366"/>
        <end position="383"/>
    </location>
</feature>
<accession>W0GHW8</accession>
<evidence type="ECO:0000256" key="3">
    <source>
        <dbReference type="ARBA" id="ARBA00022692"/>
    </source>
</evidence>
<dbReference type="GO" id="GO:0016020">
    <property type="term" value="C:membrane"/>
    <property type="evidence" value="ECO:0007669"/>
    <property type="project" value="UniProtKB-SubCell"/>
</dbReference>
<sequence>MATVAPTSRSLSPPDANMITPTGATSPKKLDAGALFVLKSRGSWVHCGYHLTTAIVAPALLSLPFALALLGWEGGVVVLTLAAIITFYSYNLLSLVLEHHAALGKRQLRFRDMAHDILGPGWGRYYVGPLQLGTCYGAVIACTLLGGQSLKFIYLLARPDGSMQLSHFIVIFGIFTLILAQIPSFHSLRHINLVSLILCFAYCACTTAGAIYIGDTNKGPPKNYSLSGTGVNRIFGFFNAISIICTTYGNGIIPEIQATIAEPVKGKMFKGLLVCYTVVISCYFSVGISGYWAFGNQVESSVLQNFMVGSNPLLPKWFLLMTNGFTVLQVAATSLVYLQPSNVVLERKFANPEKGQLSLRNFVPRLITRSLSVIIATTFAAMLPFFGDIMALFGAFGCIPLDFILPMVFYNLTFKPSKKGLIFWMNTVIGVASTGLSLIGAVASVRQIILDARTYRLFANI</sequence>
<evidence type="ECO:0000256" key="4">
    <source>
        <dbReference type="ARBA" id="ARBA00022970"/>
    </source>
</evidence>
<evidence type="ECO:0000256" key="6">
    <source>
        <dbReference type="ARBA" id="ARBA00023136"/>
    </source>
</evidence>
<dbReference type="Pfam" id="PF01490">
    <property type="entry name" value="Aa_trans"/>
    <property type="match status" value="1"/>
</dbReference>
<feature type="transmembrane region" description="Helical" evidence="8">
    <location>
        <begin position="194"/>
        <end position="214"/>
    </location>
</feature>
<keyword evidence="4" id="KW-0029">Amino-acid transport</keyword>
<feature type="transmembrane region" description="Helical" evidence="8">
    <location>
        <begin position="76"/>
        <end position="97"/>
    </location>
</feature>
<keyword evidence="5 8" id="KW-1133">Transmembrane helix</keyword>
<dbReference type="GO" id="GO:0006865">
    <property type="term" value="P:amino acid transport"/>
    <property type="evidence" value="ECO:0007669"/>
    <property type="project" value="UniProtKB-KW"/>
</dbReference>
<feature type="transmembrane region" description="Helical" evidence="8">
    <location>
        <begin position="163"/>
        <end position="182"/>
    </location>
</feature>
<feature type="transmembrane region" description="Helical" evidence="8">
    <location>
        <begin position="389"/>
        <end position="409"/>
    </location>
</feature>
<evidence type="ECO:0000256" key="2">
    <source>
        <dbReference type="ARBA" id="ARBA00022448"/>
    </source>
</evidence>
<keyword evidence="2" id="KW-0813">Transport</keyword>
<keyword evidence="6 8" id="KW-0472">Membrane</keyword>
<feature type="region of interest" description="Disordered" evidence="7">
    <location>
        <begin position="1"/>
        <end position="24"/>
    </location>
</feature>
<feature type="domain" description="Amino acid transporter transmembrane" evidence="9">
    <location>
        <begin position="41"/>
        <end position="449"/>
    </location>
</feature>
<name>W0GHW8_CHRLV</name>